<dbReference type="InterPro" id="IPR007395">
    <property type="entry name" value="Zn_peptidase_2"/>
</dbReference>
<organism evidence="3 4">
    <name type="scientific">Lactobacillus taiwanensis</name>
    <dbReference type="NCBI Taxonomy" id="508451"/>
    <lineage>
        <taxon>Bacteria</taxon>
        <taxon>Bacillati</taxon>
        <taxon>Bacillota</taxon>
        <taxon>Bacilli</taxon>
        <taxon>Lactobacillales</taxon>
        <taxon>Lactobacillaceae</taxon>
        <taxon>Lactobacillus</taxon>
    </lineage>
</organism>
<feature type="transmembrane region" description="Helical" evidence="1">
    <location>
        <begin position="12"/>
        <end position="29"/>
    </location>
</feature>
<keyword evidence="1" id="KW-1133">Transmembrane helix</keyword>
<keyword evidence="1" id="KW-0472">Membrane</keyword>
<dbReference type="Proteomes" id="UP000215828">
    <property type="component" value="Unassembled WGS sequence"/>
</dbReference>
<proteinExistence type="predicted"/>
<dbReference type="PANTHER" id="PTHR36434:SF1">
    <property type="entry name" value="MEMBRANE PROTEASE YUGP-RELATED"/>
    <property type="match status" value="1"/>
</dbReference>
<dbReference type="Proteomes" id="UP000216316">
    <property type="component" value="Unassembled WGS sequence"/>
</dbReference>
<feature type="transmembrane region" description="Helical" evidence="1">
    <location>
        <begin position="201"/>
        <end position="227"/>
    </location>
</feature>
<evidence type="ECO:0000313" key="5">
    <source>
        <dbReference type="Proteomes" id="UP000216316"/>
    </source>
</evidence>
<evidence type="ECO:0000313" key="2">
    <source>
        <dbReference type="EMBL" id="OYR88060.1"/>
    </source>
</evidence>
<gene>
    <name evidence="2" type="ORF">CBF53_06015</name>
    <name evidence="3" type="ORF">CBF70_06705</name>
</gene>
<evidence type="ECO:0000256" key="1">
    <source>
        <dbReference type="SAM" id="Phobius"/>
    </source>
</evidence>
<feature type="transmembrane region" description="Helical" evidence="1">
    <location>
        <begin position="151"/>
        <end position="172"/>
    </location>
</feature>
<evidence type="ECO:0000313" key="3">
    <source>
        <dbReference type="EMBL" id="OYR91533.1"/>
    </source>
</evidence>
<dbReference type="RefSeq" id="WP_094496430.1">
    <property type="nucleotide sequence ID" value="NZ_CAJUTI010000001.1"/>
</dbReference>
<reference evidence="4 5" key="3">
    <citation type="submission" date="2017-09" db="EMBL/GenBank/DDBJ databases">
        <title>Tripartite evolution among Lactobacillus johnsonii, Lactobacillus taiwanensis, Lactobacillus reuteri and their rodent host.</title>
        <authorList>
            <person name="Wang T."/>
            <person name="Knowles S."/>
            <person name="Cheng C."/>
        </authorList>
    </citation>
    <scope>NUCLEOTIDE SEQUENCE [LARGE SCALE GENOMIC DNA]</scope>
    <source>
        <strain evidence="3 4">609q</strain>
        <strain evidence="2 5">609u</strain>
    </source>
</reference>
<keyword evidence="1" id="KW-0812">Transmembrane</keyword>
<reference evidence="2" key="2">
    <citation type="submission" date="2017-05" db="EMBL/GenBank/DDBJ databases">
        <authorList>
            <person name="Lin X.B."/>
            <person name="Stothard P."/>
            <person name="Tasseva G."/>
            <person name="Walter J."/>
        </authorList>
    </citation>
    <scope>NUCLEOTIDE SEQUENCE</scope>
    <source>
        <strain evidence="2">609u</strain>
    </source>
</reference>
<keyword evidence="5" id="KW-1185">Reference proteome</keyword>
<name>A0A256LEE8_9LACO</name>
<dbReference type="EMBL" id="NGNX01000022">
    <property type="protein sequence ID" value="OYR91533.1"/>
    <property type="molecule type" value="Genomic_DNA"/>
</dbReference>
<evidence type="ECO:0000313" key="4">
    <source>
        <dbReference type="Proteomes" id="UP000215828"/>
    </source>
</evidence>
<comment type="caution">
    <text evidence="3">The sequence shown here is derived from an EMBL/GenBank/DDBJ whole genome shotgun (WGS) entry which is preliminary data.</text>
</comment>
<dbReference type="PANTHER" id="PTHR36434">
    <property type="entry name" value="MEMBRANE PROTEASE YUGP-RELATED"/>
    <property type="match status" value="1"/>
</dbReference>
<feature type="transmembrane region" description="Helical" evidence="1">
    <location>
        <begin position="123"/>
        <end position="145"/>
    </location>
</feature>
<dbReference type="Pfam" id="PF04298">
    <property type="entry name" value="Zn_peptidase_2"/>
    <property type="match status" value="1"/>
</dbReference>
<accession>A0A256LEE8</accession>
<dbReference type="AlphaFoldDB" id="A0A256LEE8"/>
<reference evidence="3 4" key="1">
    <citation type="submission" date="2017-04" db="EMBL/GenBank/DDBJ databases">
        <authorList>
            <person name="Afonso C.L."/>
            <person name="Miller P.J."/>
            <person name="Scott M.A."/>
            <person name="Spackman E."/>
            <person name="Goraichik I."/>
            <person name="Dimitrov K.M."/>
            <person name="Suarez D.L."/>
            <person name="Swayne D.E."/>
        </authorList>
    </citation>
    <scope>NUCLEOTIDE SEQUENCE [LARGE SCALE GENOMIC DNA]</scope>
    <source>
        <strain evidence="3 4">609q</strain>
    </source>
</reference>
<protein>
    <submittedName>
        <fullName evidence="3">Peptidase</fullName>
    </submittedName>
</protein>
<dbReference type="EMBL" id="NGNV01000022">
    <property type="protein sequence ID" value="OYR88060.1"/>
    <property type="molecule type" value="Genomic_DNA"/>
</dbReference>
<sequence>MYYMPFFYDPYFWMIILGVAISGWASMNVNSTFNRYDQIQNHGNYTGKVAARYILDQAGLYEVEIREVAGNLTDNYNPTNKVLSLSQSVYNSSSIAAVGVAAHEVGHALQDASDYAPMRLRSALVPIVSLGSNLSMPLILLGLVLGMNQTLIKIGIWCFALVLVFQVVTLPVEFNASHRALRMLNNGAILDPQEMPIARKVLFAAALTYVAAVLTSMLQLFRLILIFGRHNDDNN</sequence>